<feature type="region of interest" description="G3" evidence="7">
    <location>
        <begin position="67"/>
        <end position="70"/>
    </location>
</feature>
<dbReference type="InterPro" id="IPR027417">
    <property type="entry name" value="P-loop_NTPase"/>
</dbReference>
<evidence type="ECO:0000256" key="2">
    <source>
        <dbReference type="ARBA" id="ARBA00020484"/>
    </source>
</evidence>
<dbReference type="Proteomes" id="UP001595556">
    <property type="component" value="Unassembled WGS sequence"/>
</dbReference>
<dbReference type="CDD" id="cd04163">
    <property type="entry name" value="Era"/>
    <property type="match status" value="1"/>
</dbReference>
<keyword evidence="5 6" id="KW-0342">GTP-binding</keyword>
<comment type="subcellular location">
    <subcellularLocation>
        <location evidence="6">Cytoplasm</location>
    </subcellularLocation>
    <subcellularLocation>
        <location evidence="6">Cell membrane</location>
        <topology evidence="6">Peripheral membrane protein</topology>
    </subcellularLocation>
</comment>
<dbReference type="InterPro" id="IPR030388">
    <property type="entry name" value="G_ERA_dom"/>
</dbReference>
<protein>
    <recommendedName>
        <fullName evidence="2 6">GTPase Era</fullName>
    </recommendedName>
</protein>
<evidence type="ECO:0000256" key="7">
    <source>
        <dbReference type="PROSITE-ProRule" id="PRU01050"/>
    </source>
</evidence>
<dbReference type="NCBIfam" id="NF000908">
    <property type="entry name" value="PRK00089.1"/>
    <property type="match status" value="1"/>
</dbReference>
<name>A0ABV7GZV3_9BURK</name>
<accession>A0ABV7GZV3</accession>
<dbReference type="SUPFAM" id="SSF54814">
    <property type="entry name" value="Prokaryotic type KH domain (KH-domain type II)"/>
    <property type="match status" value="1"/>
</dbReference>
<keyword evidence="6" id="KW-1003">Cell membrane</keyword>
<keyword evidence="6" id="KW-0472">Membrane</keyword>
<feature type="region of interest" description="G5" evidence="7">
    <location>
        <begin position="158"/>
        <end position="160"/>
    </location>
</feature>
<feature type="binding site" evidence="6">
    <location>
        <begin position="67"/>
        <end position="71"/>
    </location>
    <ligand>
        <name>GTP</name>
        <dbReference type="ChEBI" id="CHEBI:37565"/>
    </ligand>
</feature>
<dbReference type="InterPro" id="IPR005225">
    <property type="entry name" value="Small_GTP-bd"/>
</dbReference>
<evidence type="ECO:0000313" key="11">
    <source>
        <dbReference type="EMBL" id="MFC3147045.1"/>
    </source>
</evidence>
<feature type="domain" description="Era-type G" evidence="10">
    <location>
        <begin position="12"/>
        <end position="179"/>
    </location>
</feature>
<keyword evidence="6" id="KW-0963">Cytoplasm</keyword>
<keyword evidence="4 6" id="KW-0694">RNA-binding</keyword>
<comment type="subunit">
    <text evidence="6">Monomer.</text>
</comment>
<dbReference type="SUPFAM" id="SSF52540">
    <property type="entry name" value="P-loop containing nucleoside triphosphate hydrolases"/>
    <property type="match status" value="1"/>
</dbReference>
<evidence type="ECO:0000259" key="9">
    <source>
        <dbReference type="PROSITE" id="PS50823"/>
    </source>
</evidence>
<feature type="domain" description="KH type-2" evidence="9">
    <location>
        <begin position="233"/>
        <end position="286"/>
    </location>
</feature>
<sequence>MSTDASAVASHRAGLVAIVGRPNVGKSTLLNALIGERLSITSRRPQTTRHRILGVLSRSGYQIGFVDTPGFQTRHGGAMPKLMNRSVTQAITGVEAALFVSESGELSPADLKVLDILPKTLPVLAVINKIDLMTSKDELLPVIARFSSVREFAAIVPVSAEKRLGLDALEQAIAALLPESEPLFEEDTLTDRSERFLATERVREKVFRLTGDEVPFGTTVVIETWEDTPRGKRIAAAIVVSRESHKPIIIGHKGERIKRIGQEARLDLAKLFDCPVHLELWVKVREGWAESEASLRSLGFD</sequence>
<keyword evidence="12" id="KW-1185">Reference proteome</keyword>
<dbReference type="PROSITE" id="PS51713">
    <property type="entry name" value="G_ERA"/>
    <property type="match status" value="1"/>
</dbReference>
<feature type="binding site" evidence="6">
    <location>
        <begin position="128"/>
        <end position="131"/>
    </location>
    <ligand>
        <name>GTP</name>
        <dbReference type="ChEBI" id="CHEBI:37565"/>
    </ligand>
</feature>
<dbReference type="InterPro" id="IPR005662">
    <property type="entry name" value="GTPase_Era-like"/>
</dbReference>
<dbReference type="PANTHER" id="PTHR42698">
    <property type="entry name" value="GTPASE ERA"/>
    <property type="match status" value="1"/>
</dbReference>
<evidence type="ECO:0000256" key="5">
    <source>
        <dbReference type="ARBA" id="ARBA00023134"/>
    </source>
</evidence>
<evidence type="ECO:0000313" key="12">
    <source>
        <dbReference type="Proteomes" id="UP001595556"/>
    </source>
</evidence>
<dbReference type="PROSITE" id="PS50823">
    <property type="entry name" value="KH_TYPE_2"/>
    <property type="match status" value="1"/>
</dbReference>
<dbReference type="Gene3D" id="3.30.300.20">
    <property type="match status" value="1"/>
</dbReference>
<comment type="similarity">
    <text evidence="1 6 7 8">Belongs to the TRAFAC class TrmE-Era-EngA-EngB-Septin-like GTPase superfamily. Era GTPase family.</text>
</comment>
<comment type="function">
    <text evidence="6">An essential GTPase that binds both GDP and GTP, with rapid nucleotide exchange. Plays a role in 16S rRNA processing and 30S ribosomal subunit biogenesis and possibly also in cell cycle regulation and energy metabolism.</text>
</comment>
<dbReference type="HAMAP" id="MF_00367">
    <property type="entry name" value="GTPase_Era"/>
    <property type="match status" value="1"/>
</dbReference>
<dbReference type="InterPro" id="IPR009019">
    <property type="entry name" value="KH_sf_prok-type"/>
</dbReference>
<evidence type="ECO:0000256" key="4">
    <source>
        <dbReference type="ARBA" id="ARBA00022884"/>
    </source>
</evidence>
<organism evidence="11 12">
    <name type="scientific">Piscinibacterium candidicorallinum</name>
    <dbReference type="NCBI Taxonomy" id="1793872"/>
    <lineage>
        <taxon>Bacteria</taxon>
        <taxon>Pseudomonadati</taxon>
        <taxon>Pseudomonadota</taxon>
        <taxon>Betaproteobacteria</taxon>
        <taxon>Burkholderiales</taxon>
        <taxon>Piscinibacterium</taxon>
    </lineage>
</organism>
<dbReference type="EMBL" id="JBHRTI010000003">
    <property type="protein sequence ID" value="MFC3147045.1"/>
    <property type="molecule type" value="Genomic_DNA"/>
</dbReference>
<dbReference type="NCBIfam" id="TIGR00231">
    <property type="entry name" value="small_GTP"/>
    <property type="match status" value="1"/>
</dbReference>
<comment type="caution">
    <text evidence="11">The sequence shown here is derived from an EMBL/GenBank/DDBJ whole genome shotgun (WGS) entry which is preliminary data.</text>
</comment>
<dbReference type="Pfam" id="PF07650">
    <property type="entry name" value="KH_2"/>
    <property type="match status" value="1"/>
</dbReference>
<dbReference type="InterPro" id="IPR004044">
    <property type="entry name" value="KH_dom_type_2"/>
</dbReference>
<evidence type="ECO:0000256" key="6">
    <source>
        <dbReference type="HAMAP-Rule" id="MF_00367"/>
    </source>
</evidence>
<reference evidence="12" key="1">
    <citation type="journal article" date="2019" name="Int. J. Syst. Evol. Microbiol.">
        <title>The Global Catalogue of Microorganisms (GCM) 10K type strain sequencing project: providing services to taxonomists for standard genome sequencing and annotation.</title>
        <authorList>
            <consortium name="The Broad Institute Genomics Platform"/>
            <consortium name="The Broad Institute Genome Sequencing Center for Infectious Disease"/>
            <person name="Wu L."/>
            <person name="Ma J."/>
        </authorList>
    </citation>
    <scope>NUCLEOTIDE SEQUENCE [LARGE SCALE GENOMIC DNA]</scope>
    <source>
        <strain evidence="12">KCTC 52168</strain>
    </source>
</reference>
<evidence type="ECO:0000256" key="3">
    <source>
        <dbReference type="ARBA" id="ARBA00022741"/>
    </source>
</evidence>
<evidence type="ECO:0000259" key="10">
    <source>
        <dbReference type="PROSITE" id="PS51713"/>
    </source>
</evidence>
<dbReference type="Gene3D" id="3.40.50.300">
    <property type="entry name" value="P-loop containing nucleotide triphosphate hydrolases"/>
    <property type="match status" value="1"/>
</dbReference>
<keyword evidence="6" id="KW-0690">Ribosome biogenesis</keyword>
<dbReference type="NCBIfam" id="TIGR00436">
    <property type="entry name" value="era"/>
    <property type="match status" value="1"/>
</dbReference>
<evidence type="ECO:0000256" key="8">
    <source>
        <dbReference type="RuleBase" id="RU003761"/>
    </source>
</evidence>
<feature type="region of interest" description="G2" evidence="7">
    <location>
        <begin position="46"/>
        <end position="50"/>
    </location>
</feature>
<dbReference type="PANTHER" id="PTHR42698:SF1">
    <property type="entry name" value="GTPASE ERA, MITOCHONDRIAL"/>
    <property type="match status" value="1"/>
</dbReference>
<proteinExistence type="inferred from homology"/>
<feature type="binding site" evidence="6">
    <location>
        <begin position="20"/>
        <end position="27"/>
    </location>
    <ligand>
        <name>GTP</name>
        <dbReference type="ChEBI" id="CHEBI:37565"/>
    </ligand>
</feature>
<dbReference type="RefSeq" id="WP_377301750.1">
    <property type="nucleotide sequence ID" value="NZ_CP180191.1"/>
</dbReference>
<dbReference type="CDD" id="cd22534">
    <property type="entry name" value="KH-II_Era"/>
    <property type="match status" value="1"/>
</dbReference>
<dbReference type="InterPro" id="IPR015946">
    <property type="entry name" value="KH_dom-like_a/b"/>
</dbReference>
<dbReference type="Pfam" id="PF01926">
    <property type="entry name" value="MMR_HSR1"/>
    <property type="match status" value="1"/>
</dbReference>
<keyword evidence="3 6" id="KW-0547">Nucleotide-binding</keyword>
<evidence type="ECO:0000256" key="1">
    <source>
        <dbReference type="ARBA" id="ARBA00007921"/>
    </source>
</evidence>
<dbReference type="InterPro" id="IPR006073">
    <property type="entry name" value="GTP-bd"/>
</dbReference>
<keyword evidence="6" id="KW-0699">rRNA-binding</keyword>
<feature type="region of interest" description="G1" evidence="7">
    <location>
        <begin position="20"/>
        <end position="27"/>
    </location>
</feature>
<gene>
    <name evidence="6 11" type="primary">era</name>
    <name evidence="11" type="ORF">ACFOEN_05250</name>
</gene>
<feature type="region of interest" description="G4" evidence="7">
    <location>
        <begin position="128"/>
        <end position="131"/>
    </location>
</feature>